<proteinExistence type="predicted"/>
<comment type="caution">
    <text evidence="1">The sequence shown here is derived from an EMBL/GenBank/DDBJ whole genome shotgun (WGS) entry which is preliminary data.</text>
</comment>
<sequence length="89" mass="9957">MALLSRLRHPLTSRFAPSIFKARFLSSSRSFALSASVFTVSGVHDDSSLKLKMQIGVRHFSSSGTYLILMQFLVFPDICLYLRESSVVV</sequence>
<name>A0ACC4BSE1_POPAL</name>
<evidence type="ECO:0000313" key="2">
    <source>
        <dbReference type="Proteomes" id="UP000309997"/>
    </source>
</evidence>
<keyword evidence="2" id="KW-1185">Reference proteome</keyword>
<dbReference type="EMBL" id="RCHU02000008">
    <property type="protein sequence ID" value="KAL3581327.1"/>
    <property type="molecule type" value="Genomic_DNA"/>
</dbReference>
<reference evidence="1 2" key="1">
    <citation type="journal article" date="2024" name="Plant Biotechnol. J.">
        <title>Genome and CRISPR/Cas9 system of a widespread forest tree (Populus alba) in the world.</title>
        <authorList>
            <person name="Liu Y.J."/>
            <person name="Jiang P.F."/>
            <person name="Han X.M."/>
            <person name="Li X.Y."/>
            <person name="Wang H.M."/>
            <person name="Wang Y.J."/>
            <person name="Wang X.X."/>
            <person name="Zeng Q.Y."/>
        </authorList>
    </citation>
    <scope>NUCLEOTIDE SEQUENCE [LARGE SCALE GENOMIC DNA]</scope>
    <source>
        <strain evidence="2">cv. PAL-ZL1</strain>
    </source>
</reference>
<accession>A0ACC4BSE1</accession>
<gene>
    <name evidence="1" type="ORF">D5086_015659</name>
</gene>
<organism evidence="1 2">
    <name type="scientific">Populus alba</name>
    <name type="common">White poplar</name>
    <dbReference type="NCBI Taxonomy" id="43335"/>
    <lineage>
        <taxon>Eukaryota</taxon>
        <taxon>Viridiplantae</taxon>
        <taxon>Streptophyta</taxon>
        <taxon>Embryophyta</taxon>
        <taxon>Tracheophyta</taxon>
        <taxon>Spermatophyta</taxon>
        <taxon>Magnoliopsida</taxon>
        <taxon>eudicotyledons</taxon>
        <taxon>Gunneridae</taxon>
        <taxon>Pentapetalae</taxon>
        <taxon>rosids</taxon>
        <taxon>fabids</taxon>
        <taxon>Malpighiales</taxon>
        <taxon>Salicaceae</taxon>
        <taxon>Saliceae</taxon>
        <taxon>Populus</taxon>
    </lineage>
</organism>
<evidence type="ECO:0000313" key="1">
    <source>
        <dbReference type="EMBL" id="KAL3581327.1"/>
    </source>
</evidence>
<dbReference type="Proteomes" id="UP000309997">
    <property type="component" value="Unassembled WGS sequence"/>
</dbReference>
<protein>
    <submittedName>
        <fullName evidence="1">Uncharacterized protein</fullName>
    </submittedName>
</protein>